<dbReference type="RefSeq" id="WP_069695031.1">
    <property type="nucleotide sequence ID" value="NZ_CP101180.1"/>
</dbReference>
<dbReference type="InterPro" id="IPR036249">
    <property type="entry name" value="Thioredoxin-like_sf"/>
</dbReference>
<dbReference type="EMBL" id="CP101185">
    <property type="protein sequence ID" value="UYV96020.1"/>
    <property type="molecule type" value="Genomic_DNA"/>
</dbReference>
<dbReference type="PROSITE" id="PS51354">
    <property type="entry name" value="GLUTAREDOXIN_2"/>
    <property type="match status" value="1"/>
</dbReference>
<proteinExistence type="predicted"/>
<feature type="domain" description="Glutaredoxin" evidence="1">
    <location>
        <begin position="19"/>
        <end position="75"/>
    </location>
</feature>
<dbReference type="SUPFAM" id="SSF52833">
    <property type="entry name" value="Thioredoxin-like"/>
    <property type="match status" value="1"/>
</dbReference>
<dbReference type="Pfam" id="PF00462">
    <property type="entry name" value="Glutaredoxin"/>
    <property type="match status" value="1"/>
</dbReference>
<dbReference type="CDD" id="cd02976">
    <property type="entry name" value="NrdH"/>
    <property type="match status" value="1"/>
</dbReference>
<evidence type="ECO:0000313" key="3">
    <source>
        <dbReference type="Proteomes" id="UP001163293"/>
    </source>
</evidence>
<dbReference type="InterPro" id="IPR002109">
    <property type="entry name" value="Glutaredoxin"/>
</dbReference>
<keyword evidence="3" id="KW-1185">Reference proteome</keyword>
<sequence>MTPTTIGDLPRTAHAAPKITIYGPAECPNCDKAKNLFDRQQPTVQYTKVDIEQGDENHRHITEVLGYAQAPVIVVELASGRTVHWGGHRPDMLTALVRLCTKGIVPEDRKVAS</sequence>
<evidence type="ECO:0000313" key="2">
    <source>
        <dbReference type="EMBL" id="UYV96020.1"/>
    </source>
</evidence>
<dbReference type="AlphaFoldDB" id="A0AAX3ED59"/>
<evidence type="ECO:0000259" key="1">
    <source>
        <dbReference type="Pfam" id="PF00462"/>
    </source>
</evidence>
<dbReference type="Gene3D" id="3.40.30.10">
    <property type="entry name" value="Glutaredoxin"/>
    <property type="match status" value="1"/>
</dbReference>
<organism evidence="2 3">
    <name type="scientific">Paenarthrobacter ureafaciens</name>
    <dbReference type="NCBI Taxonomy" id="37931"/>
    <lineage>
        <taxon>Bacteria</taxon>
        <taxon>Bacillati</taxon>
        <taxon>Actinomycetota</taxon>
        <taxon>Actinomycetes</taxon>
        <taxon>Micrococcales</taxon>
        <taxon>Micrococcaceae</taxon>
        <taxon>Paenarthrobacter</taxon>
    </lineage>
</organism>
<protein>
    <submittedName>
        <fullName evidence="2">Glutaredoxin family protein</fullName>
    </submittedName>
</protein>
<accession>A0AAX3ED59</accession>
<reference evidence="2" key="1">
    <citation type="submission" date="2022-07" db="EMBL/GenBank/DDBJ databases">
        <authorList>
            <person name="Wu T."/>
        </authorList>
    </citation>
    <scope>NUCLEOTIDE SEQUENCE</scope>
    <source>
        <strain evidence="2">SD-1</strain>
    </source>
</reference>
<name>A0AAX3ED59_PAEUR</name>
<gene>
    <name evidence="2" type="ORF">NL394_13110</name>
</gene>
<dbReference type="Proteomes" id="UP001163293">
    <property type="component" value="Chromosome"/>
</dbReference>